<evidence type="ECO:0000256" key="11">
    <source>
        <dbReference type="ARBA" id="ARBA00023180"/>
    </source>
</evidence>
<feature type="disulfide bond" evidence="14">
    <location>
        <begin position="410"/>
        <end position="447"/>
    </location>
</feature>
<dbReference type="InterPro" id="IPR010294">
    <property type="entry name" value="ADAMTS_spacer1"/>
</dbReference>
<name>A0AAW2I698_9NEOP</name>
<keyword evidence="9" id="KW-0482">Metalloprotease</keyword>
<dbReference type="Pfam" id="PF19236">
    <property type="entry name" value="ADAMTS_CR_3"/>
    <property type="match status" value="1"/>
</dbReference>
<dbReference type="PANTHER" id="PTHR13723">
    <property type="entry name" value="ADAMTS A DISINTEGRIN AND METALLOPROTEASE WITH THROMBOSPONDIN MOTIFS PROTEASE"/>
    <property type="match status" value="1"/>
</dbReference>
<dbReference type="PROSITE" id="PS50215">
    <property type="entry name" value="ADAM_MEPRO"/>
    <property type="match status" value="1"/>
</dbReference>
<keyword evidence="13" id="KW-0106">Calcium</keyword>
<dbReference type="InterPro" id="IPR050439">
    <property type="entry name" value="ADAMTS_ADAMTS-like"/>
</dbReference>
<dbReference type="InterPro" id="IPR012314">
    <property type="entry name" value="Pept_M12B_GON-ADAMTSs"/>
</dbReference>
<feature type="disulfide bond" evidence="14">
    <location>
        <begin position="425"/>
        <end position="437"/>
    </location>
</feature>
<feature type="disulfide bond" evidence="14">
    <location>
        <begin position="332"/>
        <end position="354"/>
    </location>
</feature>
<feature type="disulfide bond" evidence="14">
    <location>
        <begin position="200"/>
        <end position="208"/>
    </location>
</feature>
<dbReference type="FunFam" id="2.20.100.10:FF:000006">
    <property type="entry name" value="A disintegrin and metalloproteinase with thrombospondin motifs 1"/>
    <property type="match status" value="1"/>
</dbReference>
<accession>A0AAW2I698</accession>
<feature type="disulfide bond" evidence="14">
    <location>
        <begin position="258"/>
        <end position="287"/>
    </location>
</feature>
<keyword evidence="10 14" id="KW-1015">Disulfide bond</keyword>
<dbReference type="EMBL" id="JARGDH010000002">
    <property type="protein sequence ID" value="KAL0277222.1"/>
    <property type="molecule type" value="Genomic_DNA"/>
</dbReference>
<keyword evidence="11" id="KW-0325">Glycoprotein</keyword>
<dbReference type="InterPro" id="IPR024079">
    <property type="entry name" value="MetalloPept_cat_dom_sf"/>
</dbReference>
<evidence type="ECO:0000256" key="2">
    <source>
        <dbReference type="ARBA" id="ARBA00022525"/>
    </source>
</evidence>
<dbReference type="Pfam" id="PF05986">
    <property type="entry name" value="ADAMTS_spacer1"/>
    <property type="match status" value="1"/>
</dbReference>
<dbReference type="CDD" id="cd04273">
    <property type="entry name" value="ZnMc_ADAMTS_like"/>
    <property type="match status" value="1"/>
</dbReference>
<dbReference type="GO" id="GO:0008270">
    <property type="term" value="F:zinc ion binding"/>
    <property type="evidence" value="ECO:0007669"/>
    <property type="project" value="InterPro"/>
</dbReference>
<comment type="cofactor">
    <cofactor evidence="13">
        <name>Zn(2+)</name>
        <dbReference type="ChEBI" id="CHEBI:29105"/>
    </cofactor>
    <text evidence="13">Binds 1 zinc ion per subunit.</text>
</comment>
<dbReference type="GO" id="GO:0004222">
    <property type="term" value="F:metalloendopeptidase activity"/>
    <property type="evidence" value="ECO:0007669"/>
    <property type="project" value="InterPro"/>
</dbReference>
<feature type="binding site" evidence="13 15">
    <location>
        <position position="245"/>
    </location>
    <ligand>
        <name>Zn(2+)</name>
        <dbReference type="ChEBI" id="CHEBI:29105"/>
        <note>catalytic</note>
    </ligand>
</feature>
<keyword evidence="8 13" id="KW-0862">Zinc</keyword>
<comment type="subcellular location">
    <subcellularLocation>
        <location evidence="1">Secreted</location>
    </subcellularLocation>
</comment>
<reference evidence="18" key="1">
    <citation type="journal article" date="2024" name="Gigascience">
        <title>Chromosome-level genome of the poultry shaft louse Menopon gallinae provides insight into the host-switching and adaptive evolution of parasitic lice.</title>
        <authorList>
            <person name="Xu Y."/>
            <person name="Ma L."/>
            <person name="Liu S."/>
            <person name="Liang Y."/>
            <person name="Liu Q."/>
            <person name="He Z."/>
            <person name="Tian L."/>
            <person name="Duan Y."/>
            <person name="Cai W."/>
            <person name="Li H."/>
            <person name="Song F."/>
        </authorList>
    </citation>
    <scope>NUCLEOTIDE SEQUENCE</scope>
    <source>
        <strain evidence="18">Cailab_2023a</strain>
    </source>
</reference>
<dbReference type="InterPro" id="IPR041645">
    <property type="entry name" value="ADAMTS_CR_2"/>
</dbReference>
<feature type="binding site" evidence="13 15">
    <location>
        <position position="241"/>
    </location>
    <ligand>
        <name>Zn(2+)</name>
        <dbReference type="ChEBI" id="CHEBI:29105"/>
        <note>catalytic</note>
    </ligand>
</feature>
<dbReference type="GO" id="GO:0031012">
    <property type="term" value="C:extracellular matrix"/>
    <property type="evidence" value="ECO:0007669"/>
    <property type="project" value="TreeGrafter"/>
</dbReference>
<keyword evidence="7" id="KW-0378">Hydrolase</keyword>
<feature type="disulfide bond" evidence="14">
    <location>
        <begin position="343"/>
        <end position="362"/>
    </location>
</feature>
<evidence type="ECO:0000256" key="12">
    <source>
        <dbReference type="PIRSR" id="PIRSR613273-1"/>
    </source>
</evidence>
<protein>
    <recommendedName>
        <fullName evidence="19">A disintegrin and metalloproteinase with thrombospondin motifs 9</fullName>
    </recommendedName>
</protein>
<evidence type="ECO:0008006" key="19">
    <source>
        <dbReference type="Google" id="ProtNLM"/>
    </source>
</evidence>
<keyword evidence="6" id="KW-0677">Repeat</keyword>
<dbReference type="Pfam" id="PF01421">
    <property type="entry name" value="Reprolysin"/>
    <property type="match status" value="1"/>
</dbReference>
<dbReference type="Gene3D" id="2.60.120.830">
    <property type="match status" value="1"/>
</dbReference>
<feature type="domain" description="Peptidase M12B" evidence="16">
    <location>
        <begin position="91"/>
        <end position="308"/>
    </location>
</feature>
<proteinExistence type="predicted"/>
<dbReference type="Pfam" id="PF17771">
    <property type="entry name" value="ADAMTS_CR_2"/>
    <property type="match status" value="1"/>
</dbReference>
<dbReference type="GO" id="GO:0030198">
    <property type="term" value="P:extracellular matrix organization"/>
    <property type="evidence" value="ECO:0007669"/>
    <property type="project" value="InterPro"/>
</dbReference>
<evidence type="ECO:0000256" key="15">
    <source>
        <dbReference type="PROSITE-ProRule" id="PRU00276"/>
    </source>
</evidence>
<keyword evidence="2" id="KW-0964">Secreted</keyword>
<evidence type="ECO:0000256" key="6">
    <source>
        <dbReference type="ARBA" id="ARBA00022737"/>
    </source>
</evidence>
<dbReference type="SMART" id="SM00209">
    <property type="entry name" value="TSP1"/>
    <property type="match status" value="10"/>
</dbReference>
<evidence type="ECO:0000256" key="9">
    <source>
        <dbReference type="ARBA" id="ARBA00023049"/>
    </source>
</evidence>
<dbReference type="PRINTS" id="PR01857">
    <property type="entry name" value="ADAMTSFAMILY"/>
</dbReference>
<dbReference type="PROSITE" id="PS50092">
    <property type="entry name" value="TSP1"/>
    <property type="match status" value="8"/>
</dbReference>
<evidence type="ECO:0000259" key="17">
    <source>
        <dbReference type="PROSITE" id="PS51046"/>
    </source>
</evidence>
<dbReference type="Pfam" id="PF00090">
    <property type="entry name" value="TSP_1"/>
    <property type="match status" value="1"/>
</dbReference>
<evidence type="ECO:0000259" key="16">
    <source>
        <dbReference type="PROSITE" id="PS50215"/>
    </source>
</evidence>
<comment type="caution">
    <text evidence="15">Lacks conserved residue(s) required for the propagation of feature annotation.</text>
</comment>
<dbReference type="InterPro" id="IPR013273">
    <property type="entry name" value="ADAMTS/ADAMTS-like"/>
</dbReference>
<evidence type="ECO:0000256" key="3">
    <source>
        <dbReference type="ARBA" id="ARBA00022670"/>
    </source>
</evidence>
<feature type="binding site" evidence="13 15">
    <location>
        <position position="251"/>
    </location>
    <ligand>
        <name>Zn(2+)</name>
        <dbReference type="ChEBI" id="CHEBI:29105"/>
        <note>catalytic</note>
    </ligand>
</feature>
<organism evidence="18">
    <name type="scientific">Menopon gallinae</name>
    <name type="common">poultry shaft louse</name>
    <dbReference type="NCBI Taxonomy" id="328185"/>
    <lineage>
        <taxon>Eukaryota</taxon>
        <taxon>Metazoa</taxon>
        <taxon>Ecdysozoa</taxon>
        <taxon>Arthropoda</taxon>
        <taxon>Hexapoda</taxon>
        <taxon>Insecta</taxon>
        <taxon>Pterygota</taxon>
        <taxon>Neoptera</taxon>
        <taxon>Paraneoptera</taxon>
        <taxon>Psocodea</taxon>
        <taxon>Troctomorpha</taxon>
        <taxon>Phthiraptera</taxon>
        <taxon>Amblycera</taxon>
        <taxon>Menoponidae</taxon>
        <taxon>Menopon</taxon>
    </lineage>
</organism>
<dbReference type="InterPro" id="IPR045371">
    <property type="entry name" value="ADAMTS_CR_3"/>
</dbReference>
<dbReference type="InterPro" id="IPR036383">
    <property type="entry name" value="TSP1_rpt_sf"/>
</dbReference>
<dbReference type="SUPFAM" id="SSF55486">
    <property type="entry name" value="Metalloproteases ('zincins'), catalytic domain"/>
    <property type="match status" value="1"/>
</dbReference>
<feature type="binding site" evidence="13">
    <location>
        <position position="94"/>
    </location>
    <ligand>
        <name>Ca(2+)</name>
        <dbReference type="ChEBI" id="CHEBI:29108"/>
        <label>2</label>
    </ligand>
</feature>
<dbReference type="Pfam" id="PF19030">
    <property type="entry name" value="TSP1_ADAMTS"/>
    <property type="match status" value="8"/>
</dbReference>
<keyword evidence="5" id="KW-0732">Signal</keyword>
<comment type="caution">
    <text evidence="18">The sequence shown here is derived from an EMBL/GenBank/DDBJ whole genome shotgun (WGS) entry which is preliminary data.</text>
</comment>
<keyword evidence="4 13" id="KW-0479">Metal-binding</keyword>
<evidence type="ECO:0000256" key="1">
    <source>
        <dbReference type="ARBA" id="ARBA00004613"/>
    </source>
</evidence>
<feature type="binding site" evidence="13">
    <location>
        <position position="303"/>
    </location>
    <ligand>
        <name>Ca(2+)</name>
        <dbReference type="ChEBI" id="CHEBI:29108"/>
        <label>1</label>
    </ligand>
</feature>
<sequence>MEHVIYEMARTGKDGKDLSHCGLDDYESLKFHMRKATSDARTKQESEMLFDYETEDRHHIHHFDGDEQEDYDTGHKNYKRKRSKRSIPEQYFVEMLVVADSSMANYHGNNTENYILALMYIVSGIFKDASIGNPITIAVVKLDILYDHSYVRERFSDHNGVGAPEMLREFCHDQANKNNNNEDSEFHHDTALLLTRENICRDAPAKKCETLGLAELGTMCDKSSCSLVQDNGLSAAFTIAHELGHVFNMPHDDAEVKCRNHPSRDSVSHVMSTSLKQGTNPWSWSECSRHFITEFLESRHSFCLRDPPVDDIIKKIPQDVFPGETIVGNRQCELLYGEGSRICSFMPVCSALWCNKLDSDSCQTLHMPWGDGTPCAEGAWCQKGVCVEKNRNALKKVDGGWGDWEEFGECSRTCGGGVAKSIRHCNNPVPQNGGSYCTGNRVQYKSCNTRRCPNESRDFRQEQCSAFDHNNHNIHGIPTNVKWVPKYGLLNDDRCVLYCRPEKGSSYYPLRDKVIDGTPCSPDTFDICVNGQCKPAGCDHVLYSTAKPDICGKCNGKNDTCRLVRGTYNESAKEEGYRAVTIIPAGASNLDIRQYGFHEKRDGNILVLKDGSLQDGAPDGKLLNNDKILTTFRKIIKWLGVILEYSGCLAGEERINATRPLPRDLIVEVLTVGNFTPPNISYQFTVPLEYKYMWKHLGEWESCDKVCKGRRKRIMRCVTTHTNVVVADHYCRDRKRPAVIYEKCNTECTLRWKIAGRSECDCDRRIRNVTKLCIQEIETGAKPKTHVVHNSSCAHLPGEPPDVEECFCVPVDWKYSEWSECSETCGIGIRRRSAYCMDQIREHYVDDWMCDPLTKITEEECKVGDCPKWDTGNWSECSVTCGNGTRTREIWCQRNNRVIDMGYCDSSTRPVREEACMFKRCTFWSHSESSKCSVTCGKGKKRRTAVCKNLKDEIVDNSQCKETERPPDRSEDCIGPPCPPEHNNEDNSIPMKHDRWHNSGYNKKMYPRWEVTRFGQCSVTCGTGVREPILRCIMGDREVDPGNCNQQRRENLMQQTKICKMEPCPSVKWVPTQWSACKPCGRGTQERQVFCMTMANDRYLEDKDCASAGPKPEVERPCFKPCEKYKWKYGPWSSCSATCGYGVKVRNVTCMKVTIESNEVDPPRNIRTVVAVDEKECLSKSRRRDRKRCRRKLCPHTWVEGQWSECSKTCGEGIQKRNVSCHQVNAYGWLDPMPLKNERVCNATSRPSTTRKCAIADCGSKYHWFPEEWQECTERCGRKGTQRRTYTCRDKNGVIHHKMSCYGLKKPLPKSRPCNRRPCRAISCKDIQLQTHDRQDGEYMMLVGGKNMSIYCKGMNTVSPEEYLTLPYQNSYSQFIDERLINGAQCHDDMRNGRPHVCSCSNRNRYGRTNFRKVRLLVETLQIRTDDFNFTESDGEPIPFGEAGGCCCLPKCHAMGNFTINLTGTSLQVSTSPMERWVMRTPQTKLSCSLEGFRISCTCGSGTYGTCGSCGPSTLGRLKLHVVPP</sequence>
<dbReference type="SUPFAM" id="SSF82895">
    <property type="entry name" value="TSP-1 type 1 repeat"/>
    <property type="match status" value="10"/>
</dbReference>
<dbReference type="PROSITE" id="PS51046">
    <property type="entry name" value="GON"/>
    <property type="match status" value="1"/>
</dbReference>
<feature type="binding site" evidence="13">
    <location>
        <position position="306"/>
    </location>
    <ligand>
        <name>Ca(2+)</name>
        <dbReference type="ChEBI" id="CHEBI:29108"/>
        <label>2</label>
    </ligand>
</feature>
<feature type="binding site" evidence="13">
    <location>
        <position position="306"/>
    </location>
    <ligand>
        <name>Ca(2+)</name>
        <dbReference type="ChEBI" id="CHEBI:29108"/>
        <label>1</label>
    </ligand>
</feature>
<feature type="disulfide bond" evidence="14">
    <location>
        <begin position="220"/>
        <end position="303"/>
    </location>
</feature>
<feature type="binding site" evidence="13">
    <location>
        <position position="94"/>
    </location>
    <ligand>
        <name>Ca(2+)</name>
        <dbReference type="ChEBI" id="CHEBI:29108"/>
        <label>1</label>
    </ligand>
</feature>
<evidence type="ECO:0000256" key="14">
    <source>
        <dbReference type="PIRSR" id="PIRSR613273-3"/>
    </source>
</evidence>
<feature type="active site" evidence="12 15">
    <location>
        <position position="242"/>
    </location>
</feature>
<keyword evidence="3" id="KW-0645">Protease</keyword>
<dbReference type="GO" id="GO:0006508">
    <property type="term" value="P:proteolysis"/>
    <property type="evidence" value="ECO:0007669"/>
    <property type="project" value="UniProtKB-KW"/>
</dbReference>
<feature type="disulfide bond" evidence="14">
    <location>
        <begin position="171"/>
        <end position="225"/>
    </location>
</feature>
<evidence type="ECO:0000313" key="18">
    <source>
        <dbReference type="EMBL" id="KAL0277222.1"/>
    </source>
</evidence>
<feature type="binding site" evidence="13">
    <location>
        <position position="189"/>
    </location>
    <ligand>
        <name>Ca(2+)</name>
        <dbReference type="ChEBI" id="CHEBI:29108"/>
        <label>1</label>
    </ligand>
</feature>
<evidence type="ECO:0000256" key="5">
    <source>
        <dbReference type="ARBA" id="ARBA00022729"/>
    </source>
</evidence>
<dbReference type="GO" id="GO:0005576">
    <property type="term" value="C:extracellular region"/>
    <property type="evidence" value="ECO:0007669"/>
    <property type="project" value="UniProtKB-SubCell"/>
</dbReference>
<dbReference type="Gene3D" id="3.40.390.10">
    <property type="entry name" value="Collagenase (Catalytic Domain)"/>
    <property type="match status" value="1"/>
</dbReference>
<dbReference type="InterPro" id="IPR001590">
    <property type="entry name" value="Peptidase_M12B"/>
</dbReference>
<dbReference type="FunFam" id="2.20.100.10:FF:000005">
    <property type="entry name" value="ADAM metallopeptidase with thrombospondin type 1 motif 9"/>
    <property type="match status" value="3"/>
</dbReference>
<feature type="disulfide bond" evidence="14">
    <location>
        <begin position="349"/>
        <end position="381"/>
    </location>
</feature>
<feature type="disulfide bond" evidence="14">
    <location>
        <begin position="375"/>
        <end position="386"/>
    </location>
</feature>
<evidence type="ECO:0000256" key="7">
    <source>
        <dbReference type="ARBA" id="ARBA00022801"/>
    </source>
</evidence>
<evidence type="ECO:0000256" key="13">
    <source>
        <dbReference type="PIRSR" id="PIRSR613273-2"/>
    </source>
</evidence>
<dbReference type="Pfam" id="PF08685">
    <property type="entry name" value="GON"/>
    <property type="match status" value="1"/>
</dbReference>
<evidence type="ECO:0000256" key="4">
    <source>
        <dbReference type="ARBA" id="ARBA00022723"/>
    </source>
</evidence>
<evidence type="ECO:0000256" key="10">
    <source>
        <dbReference type="ARBA" id="ARBA00023157"/>
    </source>
</evidence>
<dbReference type="Gene3D" id="3.40.1620.60">
    <property type="match status" value="1"/>
</dbReference>
<evidence type="ECO:0000256" key="8">
    <source>
        <dbReference type="ARBA" id="ARBA00022833"/>
    </source>
</evidence>
<feature type="domain" description="GON" evidence="17">
    <location>
        <begin position="1320"/>
        <end position="1523"/>
    </location>
</feature>
<feature type="disulfide bond" evidence="14">
    <location>
        <begin position="414"/>
        <end position="452"/>
    </location>
</feature>
<dbReference type="PANTHER" id="PTHR13723:SF278">
    <property type="entry name" value="ADAM METALLOPEPTIDASE WITH THROMBOSPONDIN TYPE 1 MOTIF A, ISOFORM B"/>
    <property type="match status" value="1"/>
</dbReference>
<gene>
    <name evidence="18" type="ORF">PYX00_004580</name>
</gene>
<dbReference type="Gene3D" id="2.20.100.10">
    <property type="entry name" value="Thrombospondin type-1 (TSP1) repeat"/>
    <property type="match status" value="8"/>
</dbReference>
<dbReference type="InterPro" id="IPR000884">
    <property type="entry name" value="TSP1_rpt"/>
</dbReference>